<evidence type="ECO:0000313" key="10">
    <source>
        <dbReference type="EMBL" id="KAF8393805.1"/>
    </source>
</evidence>
<dbReference type="PANTHER" id="PTHR33479">
    <property type="entry name" value="BOWMAN-BIRK TYPE BRAN TRYPSIN INHIBITOR"/>
    <property type="match status" value="1"/>
</dbReference>
<feature type="signal peptide" evidence="7">
    <location>
        <begin position="1"/>
        <end position="24"/>
    </location>
</feature>
<keyword evidence="4 5" id="KW-1015">Disulfide bond</keyword>
<dbReference type="Proteomes" id="UP000655225">
    <property type="component" value="Unassembled WGS sequence"/>
</dbReference>
<evidence type="ECO:0000256" key="3">
    <source>
        <dbReference type="ARBA" id="ARBA00022900"/>
    </source>
</evidence>
<keyword evidence="7" id="KW-0732">Signal</keyword>
<feature type="disulfide bond" evidence="5">
    <location>
        <begin position="51"/>
        <end position="104"/>
    </location>
</feature>
<evidence type="ECO:0000313" key="9">
    <source>
        <dbReference type="EMBL" id="KAF8393800.1"/>
    </source>
</evidence>
<protein>
    <recommendedName>
        <fullName evidence="8">Bowman-Birk serine protease inhibitors family domain-containing protein</fullName>
    </recommendedName>
</protein>
<dbReference type="PANTHER" id="PTHR33479:SF19">
    <property type="entry name" value="BOWMAN-BIRK TYPE PROTEINASE INHIBITOR C-II"/>
    <property type="match status" value="1"/>
</dbReference>
<dbReference type="InterPro" id="IPR000877">
    <property type="entry name" value="Prot_inh_BBI"/>
</dbReference>
<dbReference type="OrthoDB" id="1928998at2759"/>
<keyword evidence="3 6" id="KW-0722">Serine protease inhibitor</keyword>
<dbReference type="CDD" id="cd00023">
    <property type="entry name" value="BBI"/>
    <property type="match status" value="1"/>
</dbReference>
<evidence type="ECO:0000256" key="1">
    <source>
        <dbReference type="ARBA" id="ARBA00008506"/>
    </source>
</evidence>
<evidence type="ECO:0000256" key="4">
    <source>
        <dbReference type="ARBA" id="ARBA00023157"/>
    </source>
</evidence>
<feature type="disulfide bond" evidence="5">
    <location>
        <begin position="55"/>
        <end position="100"/>
    </location>
</feature>
<sequence>MALKVVMMSVTLLLLVAVVARVDARRFDFSPILNSMLQQTENYVKSADGDCCDSCLCNLSEPPQCQCFDIKEYCYPSCRGCICTRSIPPQCRCMDVNPFCYKRCSDEAGHQIN</sequence>
<organism evidence="10 11">
    <name type="scientific">Tetracentron sinense</name>
    <name type="common">Spur-leaf</name>
    <dbReference type="NCBI Taxonomy" id="13715"/>
    <lineage>
        <taxon>Eukaryota</taxon>
        <taxon>Viridiplantae</taxon>
        <taxon>Streptophyta</taxon>
        <taxon>Embryophyta</taxon>
        <taxon>Tracheophyta</taxon>
        <taxon>Spermatophyta</taxon>
        <taxon>Magnoliopsida</taxon>
        <taxon>Trochodendrales</taxon>
        <taxon>Trochodendraceae</taxon>
        <taxon>Tetracentron</taxon>
    </lineage>
</organism>
<evidence type="ECO:0000256" key="7">
    <source>
        <dbReference type="SAM" id="SignalP"/>
    </source>
</evidence>
<dbReference type="Gene3D" id="2.10.69.10">
    <property type="entry name" value="Cysteine Protease (Bromelain) Inhibitor, subunit H"/>
    <property type="match status" value="1"/>
</dbReference>
<feature type="chain" id="PRO_5042410739" description="Bowman-Birk serine protease inhibitors family domain-containing protein" evidence="7">
    <location>
        <begin position="25"/>
        <end position="113"/>
    </location>
</feature>
<proteinExistence type="inferred from homology"/>
<name>A0A834YUB7_TETSI</name>
<evidence type="ECO:0000256" key="6">
    <source>
        <dbReference type="RuleBase" id="RU003856"/>
    </source>
</evidence>
<feature type="disulfide bond" evidence="5">
    <location>
        <begin position="57"/>
        <end position="65"/>
    </location>
</feature>
<dbReference type="InterPro" id="IPR035995">
    <property type="entry name" value="Bowman-Birk_prot_inh"/>
</dbReference>
<feature type="disulfide bond" evidence="5">
    <location>
        <begin position="78"/>
        <end position="93"/>
    </location>
</feature>
<dbReference type="EMBL" id="JABCRI010000014">
    <property type="protein sequence ID" value="KAF8393800.1"/>
    <property type="molecule type" value="Genomic_DNA"/>
</dbReference>
<dbReference type="Pfam" id="PF00228">
    <property type="entry name" value="Bowman-Birk_leg"/>
    <property type="match status" value="2"/>
</dbReference>
<dbReference type="GO" id="GO:0005576">
    <property type="term" value="C:extracellular region"/>
    <property type="evidence" value="ECO:0007669"/>
    <property type="project" value="InterPro"/>
</dbReference>
<accession>A0A834YUB7</accession>
<feature type="disulfide bond" evidence="5">
    <location>
        <begin position="74"/>
        <end position="81"/>
    </location>
</feature>
<dbReference type="AlphaFoldDB" id="A0A834YUB7"/>
<dbReference type="SUPFAM" id="SSF57247">
    <property type="entry name" value="Bowman-Birk inhibitor, BBI"/>
    <property type="match status" value="1"/>
</dbReference>
<dbReference type="EMBL" id="JABCRI010000014">
    <property type="protein sequence ID" value="KAF8393805.1"/>
    <property type="molecule type" value="Genomic_DNA"/>
</dbReference>
<dbReference type="SMART" id="SM00269">
    <property type="entry name" value="BowB"/>
    <property type="match status" value="1"/>
</dbReference>
<evidence type="ECO:0000256" key="2">
    <source>
        <dbReference type="ARBA" id="ARBA00022690"/>
    </source>
</evidence>
<reference evidence="10 11" key="1">
    <citation type="submission" date="2020-04" db="EMBL/GenBank/DDBJ databases">
        <title>Plant Genome Project.</title>
        <authorList>
            <person name="Zhang R.-G."/>
        </authorList>
    </citation>
    <scope>NUCLEOTIDE SEQUENCE [LARGE SCALE GENOMIC DNA]</scope>
    <source>
        <strain evidence="10">YNK0</strain>
        <tissue evidence="10">Leaf</tissue>
    </source>
</reference>
<evidence type="ECO:0000256" key="5">
    <source>
        <dbReference type="PIRSR" id="PIRSR600877-51"/>
    </source>
</evidence>
<feature type="domain" description="Bowman-Birk serine protease inhibitors family" evidence="8">
    <location>
        <begin position="51"/>
        <end position="104"/>
    </location>
</feature>
<evidence type="ECO:0000313" key="11">
    <source>
        <dbReference type="Proteomes" id="UP000655225"/>
    </source>
</evidence>
<feature type="disulfide bond" evidence="5">
    <location>
        <begin position="83"/>
        <end position="91"/>
    </location>
</feature>
<keyword evidence="11" id="KW-1185">Reference proteome</keyword>
<dbReference type="OMA" id="ACCNSCP"/>
<keyword evidence="2 6" id="KW-0646">Protease inhibitor</keyword>
<comment type="similarity">
    <text evidence="1 6">Belongs to the Bowman-Birk serine protease inhibitor family.</text>
</comment>
<dbReference type="GO" id="GO:0004867">
    <property type="term" value="F:serine-type endopeptidase inhibitor activity"/>
    <property type="evidence" value="ECO:0007669"/>
    <property type="project" value="UniProtKB-KW"/>
</dbReference>
<comment type="caution">
    <text evidence="10">The sequence shown here is derived from an EMBL/GenBank/DDBJ whole genome shotgun (WGS) entry which is preliminary data.</text>
</comment>
<evidence type="ECO:0000259" key="8">
    <source>
        <dbReference type="SMART" id="SM00269"/>
    </source>
</evidence>
<gene>
    <name evidence="9" type="ORF">HHK36_019998</name>
    <name evidence="10" type="ORF">HHK36_020003</name>
</gene>
<feature type="disulfide bond" evidence="5">
    <location>
        <begin position="52"/>
        <end position="67"/>
    </location>
</feature>